<dbReference type="PROSITE" id="PS50885">
    <property type="entry name" value="HAMP"/>
    <property type="match status" value="1"/>
</dbReference>
<keyword evidence="8" id="KW-0418">Kinase</keyword>
<dbReference type="Pfam" id="PF02518">
    <property type="entry name" value="HATPase_c"/>
    <property type="match status" value="1"/>
</dbReference>
<keyword evidence="7" id="KW-0547">Nucleotide-binding</keyword>
<evidence type="ECO:0000256" key="1">
    <source>
        <dbReference type="ARBA" id="ARBA00000085"/>
    </source>
</evidence>
<evidence type="ECO:0000256" key="11">
    <source>
        <dbReference type="SAM" id="Phobius"/>
    </source>
</evidence>
<name>A0ABS1DZC6_RUBGE</name>
<accession>A0ABS1DZC6</accession>
<protein>
    <recommendedName>
        <fullName evidence="3">histidine kinase</fullName>
        <ecNumber evidence="3">2.7.13.3</ecNumber>
    </recommendedName>
</protein>
<evidence type="ECO:0000313" key="15">
    <source>
        <dbReference type="Proteomes" id="UP001041814"/>
    </source>
</evidence>
<feature type="transmembrane region" description="Helical" evidence="11">
    <location>
        <begin position="188"/>
        <end position="211"/>
    </location>
</feature>
<dbReference type="InterPro" id="IPR005467">
    <property type="entry name" value="His_kinase_dom"/>
</dbReference>
<comment type="caution">
    <text evidence="14">The sequence shown here is derived from an EMBL/GenBank/DDBJ whole genome shotgun (WGS) entry which is preliminary data.</text>
</comment>
<evidence type="ECO:0000259" key="12">
    <source>
        <dbReference type="PROSITE" id="PS50109"/>
    </source>
</evidence>
<keyword evidence="15" id="KW-1185">Reference proteome</keyword>
<sequence length="464" mass="48806">MRGPPPGAGTKVAGAAAGTLVGRLTAGVALVAALAFLSQALVLRFWLVPVLDELAAETAAHAATIQAALAAANPADRPALARRLSDARVQVGVSPPWPGDGGFGERAPEGPDAPQRLREPGLLDGPGNAAAGPLGHQLEQRLGPGAVVRRGPGPAGPNGLVIGVPVDQQRWWIAFGGAMPRPALFETLLFWLGVLMVLVSGALLLSARYVARPIQRLADEIARQRAPLQPIDENGRGSDELRSLAASFNSLVRAVEAGRATRQNLLAGLSHDLRTPLARLRLRAETQCEPAVGDALAADLGSLERIIDQFLAYVQLERADAIGRDAPLARTVEGVVQRHVAHGDAVEAVIEPLDWPMPDLPVQRLLGNLIDNAFAYGRPPVRVELVAADGGAVLRVLDQGHGMSETEFELAQQPFVRLSPARGGEGHCGLGLAIVAQIVQQWGGELRLARANGSTGIELTIPRR</sequence>
<keyword evidence="11" id="KW-0812">Transmembrane</keyword>
<dbReference type="SMART" id="SM00388">
    <property type="entry name" value="HisKA"/>
    <property type="match status" value="1"/>
</dbReference>
<dbReference type="SUPFAM" id="SSF55874">
    <property type="entry name" value="ATPase domain of HSP90 chaperone/DNA topoisomerase II/histidine kinase"/>
    <property type="match status" value="1"/>
</dbReference>
<dbReference type="SUPFAM" id="SSF47384">
    <property type="entry name" value="Homodimeric domain of signal transducing histidine kinase"/>
    <property type="match status" value="1"/>
</dbReference>
<dbReference type="InterPro" id="IPR003660">
    <property type="entry name" value="HAMP_dom"/>
</dbReference>
<dbReference type="PANTHER" id="PTHR44936">
    <property type="entry name" value="SENSOR PROTEIN CREC"/>
    <property type="match status" value="1"/>
</dbReference>
<dbReference type="Gene3D" id="1.10.287.130">
    <property type="match status" value="1"/>
</dbReference>
<dbReference type="PRINTS" id="PR00344">
    <property type="entry name" value="BCTRLSENSOR"/>
</dbReference>
<dbReference type="SMART" id="SM00387">
    <property type="entry name" value="HATPase_c"/>
    <property type="match status" value="1"/>
</dbReference>
<evidence type="ECO:0000256" key="5">
    <source>
        <dbReference type="ARBA" id="ARBA00022553"/>
    </source>
</evidence>
<dbReference type="Proteomes" id="UP001041814">
    <property type="component" value="Unassembled WGS sequence"/>
</dbReference>
<comment type="subcellular location">
    <subcellularLocation>
        <location evidence="2">Cell membrane</location>
        <topology evidence="2">Multi-pass membrane protein</topology>
    </subcellularLocation>
</comment>
<dbReference type="Pfam" id="PF00512">
    <property type="entry name" value="HisKA"/>
    <property type="match status" value="1"/>
</dbReference>
<dbReference type="InterPro" id="IPR003661">
    <property type="entry name" value="HisK_dim/P_dom"/>
</dbReference>
<dbReference type="CDD" id="cd00082">
    <property type="entry name" value="HisKA"/>
    <property type="match status" value="1"/>
</dbReference>
<keyword evidence="6" id="KW-0808">Transferase</keyword>
<keyword evidence="5" id="KW-0597">Phosphoprotein</keyword>
<dbReference type="InterPro" id="IPR050980">
    <property type="entry name" value="2C_sensor_his_kinase"/>
</dbReference>
<keyword evidence="4" id="KW-1003">Cell membrane</keyword>
<evidence type="ECO:0000313" key="14">
    <source>
        <dbReference type="EMBL" id="MBK1714724.1"/>
    </source>
</evidence>
<evidence type="ECO:0000256" key="2">
    <source>
        <dbReference type="ARBA" id="ARBA00004651"/>
    </source>
</evidence>
<gene>
    <name evidence="14" type="ORF">CKO43_18340</name>
</gene>
<evidence type="ECO:0000256" key="7">
    <source>
        <dbReference type="ARBA" id="ARBA00022741"/>
    </source>
</evidence>
<dbReference type="PANTHER" id="PTHR44936:SF10">
    <property type="entry name" value="SENSOR PROTEIN RSTB"/>
    <property type="match status" value="1"/>
</dbReference>
<evidence type="ECO:0000256" key="8">
    <source>
        <dbReference type="ARBA" id="ARBA00022777"/>
    </source>
</evidence>
<organism evidence="14 15">
    <name type="scientific">Rubrivivax gelatinosus</name>
    <name type="common">Rhodocyclus gelatinosus</name>
    <name type="synonym">Rhodopseudomonas gelatinosa</name>
    <dbReference type="NCBI Taxonomy" id="28068"/>
    <lineage>
        <taxon>Bacteria</taxon>
        <taxon>Pseudomonadati</taxon>
        <taxon>Pseudomonadota</taxon>
        <taxon>Betaproteobacteria</taxon>
        <taxon>Burkholderiales</taxon>
        <taxon>Sphaerotilaceae</taxon>
        <taxon>Rubrivivax</taxon>
    </lineage>
</organism>
<evidence type="ECO:0000256" key="3">
    <source>
        <dbReference type="ARBA" id="ARBA00012438"/>
    </source>
</evidence>
<dbReference type="InterPro" id="IPR003594">
    <property type="entry name" value="HATPase_dom"/>
</dbReference>
<dbReference type="PROSITE" id="PS50109">
    <property type="entry name" value="HIS_KIN"/>
    <property type="match status" value="1"/>
</dbReference>
<feature type="domain" description="Histidine kinase" evidence="12">
    <location>
        <begin position="268"/>
        <end position="464"/>
    </location>
</feature>
<evidence type="ECO:0000256" key="6">
    <source>
        <dbReference type="ARBA" id="ARBA00022679"/>
    </source>
</evidence>
<dbReference type="EMBL" id="NRRU01000079">
    <property type="protein sequence ID" value="MBK1714724.1"/>
    <property type="molecule type" value="Genomic_DNA"/>
</dbReference>
<dbReference type="InterPro" id="IPR004358">
    <property type="entry name" value="Sig_transdc_His_kin-like_C"/>
</dbReference>
<dbReference type="CDD" id="cd06225">
    <property type="entry name" value="HAMP"/>
    <property type="match status" value="1"/>
</dbReference>
<reference evidence="14" key="1">
    <citation type="submission" date="2017-08" db="EMBL/GenBank/DDBJ databases">
        <authorList>
            <person name="Imhoff J.F."/>
            <person name="Rahn T."/>
            <person name="Kuenzel S."/>
            <person name="Neulinger S.C."/>
        </authorList>
    </citation>
    <scope>NUCLEOTIDE SEQUENCE</scope>
    <source>
        <strain evidence="14">IM 151</strain>
    </source>
</reference>
<reference evidence="14" key="2">
    <citation type="journal article" date="2020" name="Microorganisms">
        <title>Osmotic Adaptation and Compatible Solute Biosynthesis of Phototrophic Bacteria as Revealed from Genome Analyses.</title>
        <authorList>
            <person name="Imhoff J.F."/>
            <person name="Rahn T."/>
            <person name="Kunzel S."/>
            <person name="Keller A."/>
            <person name="Neulinger S.C."/>
        </authorList>
    </citation>
    <scope>NUCLEOTIDE SEQUENCE</scope>
    <source>
        <strain evidence="14">IM 151</strain>
    </source>
</reference>
<feature type="transmembrane region" description="Helical" evidence="11">
    <location>
        <begin position="12"/>
        <end position="37"/>
    </location>
</feature>
<evidence type="ECO:0000256" key="10">
    <source>
        <dbReference type="SAM" id="MobiDB-lite"/>
    </source>
</evidence>
<comment type="catalytic activity">
    <reaction evidence="1">
        <text>ATP + protein L-histidine = ADP + protein N-phospho-L-histidine.</text>
        <dbReference type="EC" id="2.7.13.3"/>
    </reaction>
</comment>
<dbReference type="InterPro" id="IPR036890">
    <property type="entry name" value="HATPase_C_sf"/>
</dbReference>
<keyword evidence="11" id="KW-0472">Membrane</keyword>
<dbReference type="Gene3D" id="3.30.565.10">
    <property type="entry name" value="Histidine kinase-like ATPase, C-terminal domain"/>
    <property type="match status" value="1"/>
</dbReference>
<evidence type="ECO:0000256" key="9">
    <source>
        <dbReference type="ARBA" id="ARBA00022840"/>
    </source>
</evidence>
<dbReference type="CDD" id="cd00075">
    <property type="entry name" value="HATPase"/>
    <property type="match status" value="1"/>
</dbReference>
<proteinExistence type="predicted"/>
<keyword evidence="9" id="KW-0067">ATP-binding</keyword>
<dbReference type="EC" id="2.7.13.3" evidence="3"/>
<dbReference type="InterPro" id="IPR036097">
    <property type="entry name" value="HisK_dim/P_sf"/>
</dbReference>
<feature type="domain" description="HAMP" evidence="13">
    <location>
        <begin position="208"/>
        <end position="260"/>
    </location>
</feature>
<evidence type="ECO:0000259" key="13">
    <source>
        <dbReference type="PROSITE" id="PS50885"/>
    </source>
</evidence>
<keyword evidence="11" id="KW-1133">Transmembrane helix</keyword>
<feature type="region of interest" description="Disordered" evidence="10">
    <location>
        <begin position="94"/>
        <end position="135"/>
    </location>
</feature>
<evidence type="ECO:0000256" key="4">
    <source>
        <dbReference type="ARBA" id="ARBA00022475"/>
    </source>
</evidence>